<proteinExistence type="predicted"/>
<dbReference type="STRING" id="529704.SAMN02927913_0670"/>
<evidence type="ECO:0000313" key="2">
    <source>
        <dbReference type="Proteomes" id="UP000199420"/>
    </source>
</evidence>
<evidence type="ECO:0008006" key="3">
    <source>
        <dbReference type="Google" id="ProtNLM"/>
    </source>
</evidence>
<reference evidence="1 2" key="1">
    <citation type="submission" date="2016-10" db="EMBL/GenBank/DDBJ databases">
        <authorList>
            <person name="de Groot N.N."/>
        </authorList>
    </citation>
    <scope>NUCLEOTIDE SEQUENCE [LARGE SCALE GENOMIC DNA]</scope>
    <source>
        <strain evidence="1 2">DSM 26515</strain>
    </source>
</reference>
<organism evidence="1 2">
    <name type="scientific">Frateuria terrea</name>
    <dbReference type="NCBI Taxonomy" id="529704"/>
    <lineage>
        <taxon>Bacteria</taxon>
        <taxon>Pseudomonadati</taxon>
        <taxon>Pseudomonadota</taxon>
        <taxon>Gammaproteobacteria</taxon>
        <taxon>Lysobacterales</taxon>
        <taxon>Rhodanobacteraceae</taxon>
        <taxon>Frateuria</taxon>
    </lineage>
</organism>
<dbReference type="AlphaFoldDB" id="A0A1H6R1D6"/>
<dbReference type="Proteomes" id="UP000199420">
    <property type="component" value="Unassembled WGS sequence"/>
</dbReference>
<gene>
    <name evidence="1" type="ORF">SAMN04487997_0755</name>
</gene>
<protein>
    <recommendedName>
        <fullName evidence="3">PIN domain-containing protein</fullName>
    </recommendedName>
</protein>
<name>A0A1H6R1D6_9GAMM</name>
<accession>A0A1H6R1D6</accession>
<sequence length="269" mass="28902">MAGSFLDTTVLVEIADLQAGSSARSFISANQPAEVPYYALRELLAGLLRTLCDAHNKLVAAENPAEAFLVLTALHSVAGRKKDSAIRALAVELSEAFKANPDGPRSDLKREMLQAFSLKIASLWKQARRPSQCAAVQSLACFNAGDLARGEAGELRGPNDSFNCLGGERCAAAMYLSQNQTLLTKLIDALHPDNLGDEAASKRENQQRRKALKAIKVDGPLRFNKSLCRAVGDAYFAAMCPPGMDVITTNITDHGFLCEAVGKKATRLP</sequence>
<evidence type="ECO:0000313" key="1">
    <source>
        <dbReference type="EMBL" id="SEI45560.1"/>
    </source>
</evidence>
<dbReference type="EMBL" id="FNYC01000001">
    <property type="protein sequence ID" value="SEI45560.1"/>
    <property type="molecule type" value="Genomic_DNA"/>
</dbReference>
<keyword evidence="2" id="KW-1185">Reference proteome</keyword>